<dbReference type="Proteomes" id="UP000886725">
    <property type="component" value="Unassembled WGS sequence"/>
</dbReference>
<name>A0A9D0Z0M3_9FIRM</name>
<dbReference type="AlphaFoldDB" id="A0A9D0Z0M3"/>
<protein>
    <submittedName>
        <fullName evidence="1">Uncharacterized protein</fullName>
    </submittedName>
</protein>
<gene>
    <name evidence="1" type="ORF">IAC85_00895</name>
</gene>
<evidence type="ECO:0000313" key="1">
    <source>
        <dbReference type="EMBL" id="HIQ64275.1"/>
    </source>
</evidence>
<accession>A0A9D0Z0M3</accession>
<feature type="non-terminal residue" evidence="1">
    <location>
        <position position="1"/>
    </location>
</feature>
<proteinExistence type="predicted"/>
<organism evidence="1 2">
    <name type="scientific">Candidatus Faecenecus gallistercoris</name>
    <dbReference type="NCBI Taxonomy" id="2840793"/>
    <lineage>
        <taxon>Bacteria</taxon>
        <taxon>Bacillati</taxon>
        <taxon>Bacillota</taxon>
        <taxon>Bacillota incertae sedis</taxon>
        <taxon>Candidatus Faecenecus</taxon>
    </lineage>
</organism>
<reference evidence="1" key="1">
    <citation type="submission" date="2020-10" db="EMBL/GenBank/DDBJ databases">
        <authorList>
            <person name="Gilroy R."/>
        </authorList>
    </citation>
    <scope>NUCLEOTIDE SEQUENCE</scope>
    <source>
        <strain evidence="1">CHK165-10780</strain>
    </source>
</reference>
<reference evidence="1" key="2">
    <citation type="journal article" date="2021" name="PeerJ">
        <title>Extensive microbial diversity within the chicken gut microbiome revealed by metagenomics and culture.</title>
        <authorList>
            <person name="Gilroy R."/>
            <person name="Ravi A."/>
            <person name="Getino M."/>
            <person name="Pursley I."/>
            <person name="Horton D.L."/>
            <person name="Alikhan N.F."/>
            <person name="Baker D."/>
            <person name="Gharbi K."/>
            <person name="Hall N."/>
            <person name="Watson M."/>
            <person name="Adriaenssens E.M."/>
            <person name="Foster-Nyarko E."/>
            <person name="Jarju S."/>
            <person name="Secka A."/>
            <person name="Antonio M."/>
            <person name="Oren A."/>
            <person name="Chaudhuri R.R."/>
            <person name="La Ragione R."/>
            <person name="Hildebrand F."/>
            <person name="Pallen M.J."/>
        </authorList>
    </citation>
    <scope>NUCLEOTIDE SEQUENCE</scope>
    <source>
        <strain evidence="1">CHK165-10780</strain>
    </source>
</reference>
<dbReference type="EMBL" id="DVFU01000022">
    <property type="protein sequence ID" value="HIQ64275.1"/>
    <property type="molecule type" value="Genomic_DNA"/>
</dbReference>
<evidence type="ECO:0000313" key="2">
    <source>
        <dbReference type="Proteomes" id="UP000886725"/>
    </source>
</evidence>
<comment type="caution">
    <text evidence="1">The sequence shown here is derived from an EMBL/GenBank/DDBJ whole genome shotgun (WGS) entry which is preliminary data.</text>
</comment>
<sequence length="199" mass="21284">VYNGYGNTNIQVVSASSTSITLKATVASNSSFSINTKGTCTTQSVSVYSDAYAEAWNSGFHGWGHGGEGSNSNYSGTCFDLNGASTFQVWTNGNTVGRGWWSWAGGLHGSSGKAGIYRSGNTGDRRQMTDRGPAFGGAGDRYKEGTYYYSDAGSGPLYISEGTWCLYVETYASAYNDENANKCTTSTHFGVYQIQICYN</sequence>